<comment type="caution">
    <text evidence="4">The sequence shown here is derived from an EMBL/GenBank/DDBJ whole genome shotgun (WGS) entry which is preliminary data.</text>
</comment>
<dbReference type="PRINTS" id="PR02040">
    <property type="entry name" value="CDK2IP"/>
</dbReference>
<dbReference type="InterPro" id="IPR005502">
    <property type="entry name" value="Ribosyl_crysJ1"/>
</dbReference>
<evidence type="ECO:0000256" key="2">
    <source>
        <dbReference type="PIRSR" id="PIRSR605502-1"/>
    </source>
</evidence>
<keyword evidence="2" id="KW-0460">Magnesium</keyword>
<dbReference type="InterPro" id="IPR023250">
    <property type="entry name" value="Cyclin-dep_Kinase_2_interact"/>
</dbReference>
<keyword evidence="2" id="KW-0479">Metal-binding</keyword>
<dbReference type="AlphaFoldDB" id="A0AAD8Z8U1"/>
<dbReference type="Proteomes" id="UP001239994">
    <property type="component" value="Unassembled WGS sequence"/>
</dbReference>
<sequence>MRAAPFALAFKNAADVRRYSRLGAMLTHSCSLGYNGAVLQALAVHLSLQGTLALPQEFINKLISEMEAVEKDETAQRDSKALNLAEFPYCARLHKVKELMERNGVSIEEVISELGNGIAALESVPTAIFCVLHCLEAREGLPEHYGGLERTIAYSLALGGDTDTIACMAGAIAGAHYGILAIPQSWQRSCEGAEEADQLAERLYKLYHLDRPEDGMTMSDSNQPHSHGNKYSETTTPARKGNLTGSARKLKDNAADWHNLILKWDRLNEEGSSVAAKIVNSKISKESLKEHDVLMEGDHLSVAPSLVHQNSQELQAECTNLQNIVNKMAHILSKMEKMVSAGRGMCELEKFQYGAKGRPAPLFQTWSMQQFAEVSSRLYDVYKQELALKQTILQELAHTTNMDLSMVYLSSWLYQPYIEDSSKLLLESLLIETGHRAL</sequence>
<evidence type="ECO:0000256" key="3">
    <source>
        <dbReference type="SAM" id="MobiDB-lite"/>
    </source>
</evidence>
<accession>A0AAD8Z8U1</accession>
<proteinExistence type="inferred from homology"/>
<dbReference type="PANTHER" id="PTHR15827:SF2">
    <property type="entry name" value="CYCLIN-DEPENDENT KINASE 2-INTERACTING PROTEIN"/>
    <property type="match status" value="1"/>
</dbReference>
<feature type="binding site" evidence="2">
    <location>
        <position position="161"/>
    </location>
    <ligand>
        <name>Mg(2+)</name>
        <dbReference type="ChEBI" id="CHEBI:18420"/>
        <label>1</label>
    </ligand>
</feature>
<evidence type="ECO:0000256" key="1">
    <source>
        <dbReference type="ARBA" id="ARBA00010702"/>
    </source>
</evidence>
<comment type="similarity">
    <text evidence="1">Belongs to the ADP-ribosylglycohydrolase family.</text>
</comment>
<keyword evidence="5" id="KW-1185">Reference proteome</keyword>
<dbReference type="Pfam" id="PF03747">
    <property type="entry name" value="ADP_ribosyl_GH"/>
    <property type="match status" value="1"/>
</dbReference>
<protein>
    <submittedName>
        <fullName evidence="4">Uncharacterized protein</fullName>
    </submittedName>
</protein>
<dbReference type="InterPro" id="IPR036705">
    <property type="entry name" value="Ribosyl_crysJ1_sf"/>
</dbReference>
<organism evidence="4 5">
    <name type="scientific">Electrophorus voltai</name>
    <dbReference type="NCBI Taxonomy" id="2609070"/>
    <lineage>
        <taxon>Eukaryota</taxon>
        <taxon>Metazoa</taxon>
        <taxon>Chordata</taxon>
        <taxon>Craniata</taxon>
        <taxon>Vertebrata</taxon>
        <taxon>Euteleostomi</taxon>
        <taxon>Actinopterygii</taxon>
        <taxon>Neopterygii</taxon>
        <taxon>Teleostei</taxon>
        <taxon>Ostariophysi</taxon>
        <taxon>Gymnotiformes</taxon>
        <taxon>Gymnotoidei</taxon>
        <taxon>Gymnotidae</taxon>
        <taxon>Electrophorus</taxon>
    </lineage>
</organism>
<name>A0AAD8Z8U1_9TELE</name>
<dbReference type="PANTHER" id="PTHR15827">
    <property type="entry name" value="CYCLIN-DEPENDENT KINASE 2-INTERACTING PROTEIN"/>
    <property type="match status" value="1"/>
</dbReference>
<dbReference type="GO" id="GO:0046872">
    <property type="term" value="F:metal ion binding"/>
    <property type="evidence" value="ECO:0007669"/>
    <property type="project" value="UniProtKB-KW"/>
</dbReference>
<reference evidence="4" key="1">
    <citation type="submission" date="2023-03" db="EMBL/GenBank/DDBJ databases">
        <title>Electrophorus voltai genome.</title>
        <authorList>
            <person name="Bian C."/>
        </authorList>
    </citation>
    <scope>NUCLEOTIDE SEQUENCE</scope>
    <source>
        <strain evidence="4">CB-2022</strain>
        <tissue evidence="4">Muscle</tissue>
    </source>
</reference>
<dbReference type="Gene3D" id="1.10.4080.10">
    <property type="entry name" value="ADP-ribosylation/Crystallin J1"/>
    <property type="match status" value="1"/>
</dbReference>
<feature type="region of interest" description="Disordered" evidence="3">
    <location>
        <begin position="214"/>
        <end position="240"/>
    </location>
</feature>
<feature type="binding site" evidence="2">
    <location>
        <position position="163"/>
    </location>
    <ligand>
        <name>Mg(2+)</name>
        <dbReference type="ChEBI" id="CHEBI:18420"/>
        <label>1</label>
    </ligand>
</feature>
<comment type="cofactor">
    <cofactor evidence="2">
        <name>Mg(2+)</name>
        <dbReference type="ChEBI" id="CHEBI:18420"/>
    </cofactor>
    <text evidence="2">Binds 2 magnesium ions per subunit.</text>
</comment>
<evidence type="ECO:0000313" key="4">
    <source>
        <dbReference type="EMBL" id="KAK1793493.1"/>
    </source>
</evidence>
<dbReference type="SUPFAM" id="SSF101478">
    <property type="entry name" value="ADP-ribosylglycohydrolase"/>
    <property type="match status" value="1"/>
</dbReference>
<dbReference type="EMBL" id="JAROKS010000018">
    <property type="protein sequence ID" value="KAK1793493.1"/>
    <property type="molecule type" value="Genomic_DNA"/>
</dbReference>
<feature type="binding site" evidence="2">
    <location>
        <position position="164"/>
    </location>
    <ligand>
        <name>Mg(2+)</name>
        <dbReference type="ChEBI" id="CHEBI:18420"/>
        <label>1</label>
    </ligand>
</feature>
<feature type="compositionally biased region" description="Polar residues" evidence="3">
    <location>
        <begin position="218"/>
        <end position="237"/>
    </location>
</feature>
<evidence type="ECO:0000313" key="5">
    <source>
        <dbReference type="Proteomes" id="UP001239994"/>
    </source>
</evidence>
<gene>
    <name evidence="4" type="ORF">P4O66_011869</name>
</gene>